<reference evidence="2" key="2">
    <citation type="submission" date="2015-10" db="EMBL/GenBank/DDBJ databases">
        <title>Improved Draft Genome Sequence of Clostridium pasteurianum Strain ATCC 6013 (DSM 525) Using a Hybrid Next-Generation Sequencing Approach.</title>
        <authorList>
            <person name="Pyne M.E."/>
            <person name="Utturkar S.M."/>
            <person name="Brown S.D."/>
            <person name="Moo-Young M."/>
            <person name="Chung D.A."/>
            <person name="Chou P.C."/>
        </authorList>
    </citation>
    <scope>NUCLEOTIDE SEQUENCE</scope>
    <source>
        <strain evidence="2">ATCC 6013</strain>
    </source>
</reference>
<evidence type="ECO:0000313" key="2">
    <source>
        <dbReference type="EMBL" id="KRU12816.1"/>
    </source>
</evidence>
<evidence type="ECO:0000313" key="1">
    <source>
        <dbReference type="EMBL" id="AJA51176.1"/>
    </source>
</evidence>
<evidence type="ECO:0000313" key="3">
    <source>
        <dbReference type="Proteomes" id="UP000028042"/>
    </source>
</evidence>
<evidence type="ECO:0000313" key="4">
    <source>
        <dbReference type="Proteomes" id="UP000030905"/>
    </source>
</evidence>
<dbReference type="KEGG" id="cpae:CPAST_c10880"/>
<accession>A0A0H3J5L1</accession>
<dbReference type="RefSeq" id="WP_155760357.1">
    <property type="nucleotide sequence ID" value="NZ_ANZB01000005.1"/>
</dbReference>
<reference evidence="1 4" key="1">
    <citation type="journal article" date="2015" name="Genome Announc.">
        <title>Complete Genome Sequence of the Nitrogen-Fixing and Solvent-Producing Clostridium pasteurianum DSM 525.</title>
        <authorList>
            <person name="Poehlein A."/>
            <person name="Grosse-Honebrink A."/>
            <person name="Zhang Y."/>
            <person name="Minton N.P."/>
            <person name="Daniel R."/>
        </authorList>
    </citation>
    <scope>NUCLEOTIDE SEQUENCE [LARGE SCALE GENOMIC DNA]</scope>
    <source>
        <strain evidence="1">DSM 525</strain>
        <strain evidence="4">DSM 525 / ATCC 6013</strain>
    </source>
</reference>
<proteinExistence type="predicted"/>
<sequence>MFKNIINKLKLWKYERDGEFYIKITGKQSEYYNNLIKELKANMYKANSGKVA</sequence>
<dbReference type="EMBL" id="JPGY02000001">
    <property type="protein sequence ID" value="KRU12816.1"/>
    <property type="molecule type" value="Genomic_DNA"/>
</dbReference>
<dbReference type="Proteomes" id="UP000030905">
    <property type="component" value="Chromosome"/>
</dbReference>
<dbReference type="EMBL" id="CP009268">
    <property type="protein sequence ID" value="AJA51176.1"/>
    <property type="molecule type" value="Genomic_DNA"/>
</dbReference>
<dbReference type="KEGG" id="cpat:CLPA_c10880"/>
<dbReference type="PATRIC" id="fig|1262449.7.peg.1103"/>
<keyword evidence="4" id="KW-1185">Reference proteome</keyword>
<dbReference type="Proteomes" id="UP000028042">
    <property type="component" value="Unassembled WGS sequence"/>
</dbReference>
<dbReference type="GeneID" id="93076207"/>
<dbReference type="AlphaFoldDB" id="A0A0H3J5L1"/>
<name>A0A0H3J5L1_CLOPA</name>
<protein>
    <submittedName>
        <fullName evidence="1">Uncharacterized protein</fullName>
    </submittedName>
</protein>
<reference evidence="2 3" key="3">
    <citation type="journal article" name="Genome Announc.">
        <title>Improved Draft Genome Sequence of Clostridium pasteurianum Strain ATCC 6013 (DSM 525) Using a Hybrid Next-Generation Sequencing Approach.</title>
        <authorList>
            <person name="Pyne M.E."/>
            <person name="Utturkar S."/>
            <person name="Brown S.D."/>
            <person name="Moo-Young M."/>
            <person name="Chung D.A."/>
            <person name="Chou C.P."/>
        </authorList>
    </citation>
    <scope>NUCLEOTIDE SEQUENCE [LARGE SCALE GENOMIC DNA]</scope>
    <source>
        <strain evidence="2 3">ATCC 6013</strain>
    </source>
</reference>
<gene>
    <name evidence="1" type="ORF">CLPA_c10880</name>
    <name evidence="2" type="ORF">CP6013_02064</name>
</gene>
<organism evidence="1 4">
    <name type="scientific">Clostridium pasteurianum DSM 525 = ATCC 6013</name>
    <dbReference type="NCBI Taxonomy" id="1262449"/>
    <lineage>
        <taxon>Bacteria</taxon>
        <taxon>Bacillati</taxon>
        <taxon>Bacillota</taxon>
        <taxon>Clostridia</taxon>
        <taxon>Eubacteriales</taxon>
        <taxon>Clostridiaceae</taxon>
        <taxon>Clostridium</taxon>
    </lineage>
</organism>